<gene>
    <name evidence="4" type="ORF">ACFOWS_14985</name>
</gene>
<dbReference type="InterPro" id="IPR013517">
    <property type="entry name" value="FG-GAP"/>
</dbReference>
<dbReference type="EMBL" id="JBHSCL010000009">
    <property type="protein sequence ID" value="MFC4221454.1"/>
    <property type="molecule type" value="Genomic_DNA"/>
</dbReference>
<dbReference type="PROSITE" id="PS51257">
    <property type="entry name" value="PROKAR_LIPOPROTEIN"/>
    <property type="match status" value="1"/>
</dbReference>
<protein>
    <submittedName>
        <fullName evidence="4">VCBS repeat-containing protein</fullName>
    </submittedName>
</protein>
<dbReference type="InterPro" id="IPR027039">
    <property type="entry name" value="Crtac1"/>
</dbReference>
<feature type="domain" description="ASPIC/UnbV" evidence="3">
    <location>
        <begin position="521"/>
        <end position="587"/>
    </location>
</feature>
<dbReference type="SUPFAM" id="SSF69318">
    <property type="entry name" value="Integrin alpha N-terminal domain"/>
    <property type="match status" value="3"/>
</dbReference>
<keyword evidence="5" id="KW-1185">Reference proteome</keyword>
<accession>A0ABV8PPJ3</accession>
<dbReference type="Proteomes" id="UP001595841">
    <property type="component" value="Unassembled WGS sequence"/>
</dbReference>
<sequence>MKSIFSNWFLIVFFAFTMSCADSDIKKKKTSDATTLFSLVPNTQTGINFKNTVKQDIDFNYIEYVYAFNGAGVAIGDINNDGLEDIYFTSNQDSNKLYLNKGDFKFVDATKQAGLEDSEGWSTGATMIDINNDGWLDIYVCKSASLRNEELRRNKLFINQKDGTFKNEAKQWGLDQNGFSIQSYFFDYDKDGDLDMYLVNHRPDFDQSSKIEDKTQREYFRETSDHLFRNEGDTFVDVTLQAKIQNKEWGLSASIGDFNNDGWLDIYVANDFINPDYLYINNQDGTFSDQINTRFKHIPFNGMGSDYADINNDLLPDLVVLDMLAEDHRRGKENMASMNTQGFWNMIEAGYPHSYMANTLQLNNGNGSFSDIGQLAGISKTDWSWAPLIADFDNDGHKDIFVSNGIERELGNQDYKKESVRQQRERGAMTVQEMMNIMPSEKIANYIYKNNGDFTFEKKIDGWGLDKKINTNGVAYADLDNDGDLDLVMNNMSDEATIYQNNSVNNYVNIKLIGDAKNVKAVGAKVKVYSKEKTQYQELFPSRGYQSSMGYQLNYGLGDEEMIDRIEVTWGDNSVLAMEDVKVNQTLIFDKKNFKFDGILPEKTVKNFASIDPDSLGITFKHRENTFNDFDLQTLLPQKQSQKGPALSVADVNGDGLDDFFIGGALDQAGEMYLQTHDGKFHKTNESLFLNERNYEDIISLLFDADGDGDLDLYVGSGSYEIGENNPLLQDRLYLNDGKGNFSKSNKLPKMLGVTKAVATYDVDGDGDLDLLVGGQVIPGKYPLSSKTYLLMNENGRYREAMEELAPELSDIGIVNKVLFTDYDGDGDQDLAVVGEWFPITFFNNENGKFTKASITALNDTEGWWNTITEVDLDNDGKMDYLVGNLGDNNKFHPTKEKPLHIYSTNFDEDGKYDMVLSKDYKGNLVPVRGKECSTEQNPFVSEKIQTYKEFANSTLIDIYGEKELNSAYHKQAHEFGSMYLKNMGDGSFEVEKLPTTAQFGPTMAFEVMDINQDGHLDVLGVGNIYEAEVETIRYDANTGYILLGDSKGNLTPYTDISFFTQGNVKDMKKITLGGQTCYLIANNDEELTIFKAKKS</sequence>
<evidence type="ECO:0000256" key="2">
    <source>
        <dbReference type="SAM" id="SignalP"/>
    </source>
</evidence>
<evidence type="ECO:0000313" key="5">
    <source>
        <dbReference type="Proteomes" id="UP001595841"/>
    </source>
</evidence>
<dbReference type="InterPro" id="IPR011519">
    <property type="entry name" value="UnbV_ASPIC"/>
</dbReference>
<dbReference type="InterPro" id="IPR028994">
    <property type="entry name" value="Integrin_alpha_N"/>
</dbReference>
<dbReference type="Gene3D" id="2.130.10.130">
    <property type="entry name" value="Integrin alpha, N-terminal"/>
    <property type="match status" value="3"/>
</dbReference>
<comment type="caution">
    <text evidence="4">The sequence shown here is derived from an EMBL/GenBank/DDBJ whole genome shotgun (WGS) entry which is preliminary data.</text>
</comment>
<feature type="chain" id="PRO_5045770341" evidence="2">
    <location>
        <begin position="22"/>
        <end position="1096"/>
    </location>
</feature>
<dbReference type="PANTHER" id="PTHR16026">
    <property type="entry name" value="CARTILAGE ACIDIC PROTEIN 1"/>
    <property type="match status" value="1"/>
</dbReference>
<name>A0ABV8PPJ3_9FLAO</name>
<proteinExistence type="predicted"/>
<reference evidence="5" key="1">
    <citation type="journal article" date="2019" name="Int. J. Syst. Evol. Microbiol.">
        <title>The Global Catalogue of Microorganisms (GCM) 10K type strain sequencing project: providing services to taxonomists for standard genome sequencing and annotation.</title>
        <authorList>
            <consortium name="The Broad Institute Genomics Platform"/>
            <consortium name="The Broad Institute Genome Sequencing Center for Infectious Disease"/>
            <person name="Wu L."/>
            <person name="Ma J."/>
        </authorList>
    </citation>
    <scope>NUCLEOTIDE SEQUENCE [LARGE SCALE GENOMIC DNA]</scope>
    <source>
        <strain evidence="5">CGMCC 1.15774</strain>
    </source>
</reference>
<evidence type="ECO:0000256" key="1">
    <source>
        <dbReference type="ARBA" id="ARBA00022729"/>
    </source>
</evidence>
<keyword evidence="1 2" id="KW-0732">Signal</keyword>
<evidence type="ECO:0000259" key="3">
    <source>
        <dbReference type="Pfam" id="PF07593"/>
    </source>
</evidence>
<dbReference type="Pfam" id="PF07593">
    <property type="entry name" value="UnbV_ASPIC"/>
    <property type="match status" value="1"/>
</dbReference>
<evidence type="ECO:0000313" key="4">
    <source>
        <dbReference type="EMBL" id="MFC4221454.1"/>
    </source>
</evidence>
<dbReference type="PANTHER" id="PTHR16026:SF0">
    <property type="entry name" value="CARTILAGE ACIDIC PROTEIN 1"/>
    <property type="match status" value="1"/>
</dbReference>
<feature type="signal peptide" evidence="2">
    <location>
        <begin position="1"/>
        <end position="21"/>
    </location>
</feature>
<dbReference type="Pfam" id="PF13517">
    <property type="entry name" value="FG-GAP_3"/>
    <property type="match status" value="7"/>
</dbReference>
<dbReference type="RefSeq" id="WP_379766199.1">
    <property type="nucleotide sequence ID" value="NZ_JBHSCL010000009.1"/>
</dbReference>
<organism evidence="4 5">
    <name type="scientific">Flagellimonas marina</name>
    <dbReference type="NCBI Taxonomy" id="1775168"/>
    <lineage>
        <taxon>Bacteria</taxon>
        <taxon>Pseudomonadati</taxon>
        <taxon>Bacteroidota</taxon>
        <taxon>Flavobacteriia</taxon>
        <taxon>Flavobacteriales</taxon>
        <taxon>Flavobacteriaceae</taxon>
        <taxon>Flagellimonas</taxon>
    </lineage>
</organism>